<keyword evidence="3" id="KW-0732">Signal</keyword>
<dbReference type="OrthoDB" id="4779287at2759"/>
<dbReference type="EMBL" id="KZ613945">
    <property type="protein sequence ID" value="PMD40908.1"/>
    <property type="molecule type" value="Genomic_DNA"/>
</dbReference>
<dbReference type="AlphaFoldDB" id="A0A2J6RQV6"/>
<evidence type="ECO:0000256" key="1">
    <source>
        <dbReference type="SAM" id="MobiDB-lite"/>
    </source>
</evidence>
<proteinExistence type="predicted"/>
<dbReference type="STRING" id="1149755.A0A2J6RQV6"/>
<evidence type="ECO:0000313" key="4">
    <source>
        <dbReference type="EMBL" id="PMD40908.1"/>
    </source>
</evidence>
<feature type="compositionally biased region" description="Low complexity" evidence="1">
    <location>
        <begin position="154"/>
        <end position="206"/>
    </location>
</feature>
<keyword evidence="2" id="KW-1133">Transmembrane helix</keyword>
<protein>
    <submittedName>
        <fullName evidence="4">Uncharacterized protein</fullName>
    </submittedName>
</protein>
<name>A0A2J6RQV6_HYAVF</name>
<organism evidence="4 5">
    <name type="scientific">Hyaloscypha variabilis (strain UAMH 11265 / GT02V1 / F)</name>
    <name type="common">Meliniomyces variabilis</name>
    <dbReference type="NCBI Taxonomy" id="1149755"/>
    <lineage>
        <taxon>Eukaryota</taxon>
        <taxon>Fungi</taxon>
        <taxon>Dikarya</taxon>
        <taxon>Ascomycota</taxon>
        <taxon>Pezizomycotina</taxon>
        <taxon>Leotiomycetes</taxon>
        <taxon>Helotiales</taxon>
        <taxon>Hyaloscyphaceae</taxon>
        <taxon>Hyaloscypha</taxon>
        <taxon>Hyaloscypha variabilis</taxon>
    </lineage>
</organism>
<feature type="chain" id="PRO_5014359939" evidence="3">
    <location>
        <begin position="21"/>
        <end position="235"/>
    </location>
</feature>
<keyword evidence="2" id="KW-0472">Membrane</keyword>
<gene>
    <name evidence="4" type="ORF">L207DRAFT_583081</name>
</gene>
<feature type="region of interest" description="Disordered" evidence="1">
    <location>
        <begin position="142"/>
        <end position="206"/>
    </location>
</feature>
<accession>A0A2J6RQV6</accession>
<keyword evidence="2" id="KW-0812">Transmembrane</keyword>
<evidence type="ECO:0000256" key="2">
    <source>
        <dbReference type="SAM" id="Phobius"/>
    </source>
</evidence>
<sequence length="235" mass="23799">MSHLRFFLAVFLTFTTTTNTQGLLQARNPYYGGYALPGTPEDGAVHGCPSDTLTCSNEVFTFCCPDFTFCGPYQLGPYCCPTSDDCGSIVEAGNTCADPSWTLYEDAFLWCCAPGTVGLALGDGHCEPASLTYSSGEYANTVVQSNNAPPPTSWPGGTVPPGVSTVGAAPTSQTSQGAAAKTTAAGAAPTGTSSGAGSTSTSTPKSNVGATVGHNFALAIGGMVFAGTLLFAVLL</sequence>
<feature type="signal peptide" evidence="3">
    <location>
        <begin position="1"/>
        <end position="20"/>
    </location>
</feature>
<feature type="transmembrane region" description="Helical" evidence="2">
    <location>
        <begin position="216"/>
        <end position="234"/>
    </location>
</feature>
<dbReference type="Proteomes" id="UP000235786">
    <property type="component" value="Unassembled WGS sequence"/>
</dbReference>
<evidence type="ECO:0000256" key="3">
    <source>
        <dbReference type="SAM" id="SignalP"/>
    </source>
</evidence>
<reference evidence="4 5" key="1">
    <citation type="submission" date="2016-04" db="EMBL/GenBank/DDBJ databases">
        <title>A degradative enzymes factory behind the ericoid mycorrhizal symbiosis.</title>
        <authorList>
            <consortium name="DOE Joint Genome Institute"/>
            <person name="Martino E."/>
            <person name="Morin E."/>
            <person name="Grelet G."/>
            <person name="Kuo A."/>
            <person name="Kohler A."/>
            <person name="Daghino S."/>
            <person name="Barry K."/>
            <person name="Choi C."/>
            <person name="Cichocki N."/>
            <person name="Clum A."/>
            <person name="Copeland A."/>
            <person name="Hainaut M."/>
            <person name="Haridas S."/>
            <person name="Labutti K."/>
            <person name="Lindquist E."/>
            <person name="Lipzen A."/>
            <person name="Khouja H.-R."/>
            <person name="Murat C."/>
            <person name="Ohm R."/>
            <person name="Olson A."/>
            <person name="Spatafora J."/>
            <person name="Veneault-Fourrey C."/>
            <person name="Henrissat B."/>
            <person name="Grigoriev I."/>
            <person name="Martin F."/>
            <person name="Perotto S."/>
        </authorList>
    </citation>
    <scope>NUCLEOTIDE SEQUENCE [LARGE SCALE GENOMIC DNA]</scope>
    <source>
        <strain evidence="4 5">F</strain>
    </source>
</reference>
<keyword evidence="5" id="KW-1185">Reference proteome</keyword>
<evidence type="ECO:0000313" key="5">
    <source>
        <dbReference type="Proteomes" id="UP000235786"/>
    </source>
</evidence>